<dbReference type="Proteomes" id="UP000815325">
    <property type="component" value="Unassembled WGS sequence"/>
</dbReference>
<evidence type="ECO:0000313" key="3">
    <source>
        <dbReference type="Proteomes" id="UP000815325"/>
    </source>
</evidence>
<keyword evidence="3" id="KW-1185">Reference proteome</keyword>
<feature type="region of interest" description="Disordered" evidence="1">
    <location>
        <begin position="155"/>
        <end position="201"/>
    </location>
</feature>
<proteinExistence type="predicted"/>
<feature type="compositionally biased region" description="Polar residues" evidence="1">
    <location>
        <begin position="176"/>
        <end position="201"/>
    </location>
</feature>
<organism evidence="2 3">
    <name type="scientific">Dunaliella salina</name>
    <name type="common">Green alga</name>
    <name type="synonym">Protococcus salinus</name>
    <dbReference type="NCBI Taxonomy" id="3046"/>
    <lineage>
        <taxon>Eukaryota</taxon>
        <taxon>Viridiplantae</taxon>
        <taxon>Chlorophyta</taxon>
        <taxon>core chlorophytes</taxon>
        <taxon>Chlorophyceae</taxon>
        <taxon>CS clade</taxon>
        <taxon>Chlamydomonadales</taxon>
        <taxon>Dunaliellaceae</taxon>
        <taxon>Dunaliella</taxon>
    </lineage>
</organism>
<feature type="compositionally biased region" description="Basic and acidic residues" evidence="1">
    <location>
        <begin position="245"/>
        <end position="263"/>
    </location>
</feature>
<reference evidence="2" key="1">
    <citation type="submission" date="2017-08" db="EMBL/GenBank/DDBJ databases">
        <authorList>
            <person name="Polle J.E."/>
            <person name="Barry K."/>
            <person name="Cushman J."/>
            <person name="Schmutz J."/>
            <person name="Tran D."/>
            <person name="Hathwaick L.T."/>
            <person name="Yim W.C."/>
            <person name="Jenkins J."/>
            <person name="Mckie-Krisberg Z.M."/>
            <person name="Prochnik S."/>
            <person name="Lindquist E."/>
            <person name="Dockter R.B."/>
            <person name="Adam C."/>
            <person name="Molina H."/>
            <person name="Bunkerborg J."/>
            <person name="Jin E."/>
            <person name="Buchheim M."/>
            <person name="Magnuson J."/>
        </authorList>
    </citation>
    <scope>NUCLEOTIDE SEQUENCE</scope>
    <source>
        <strain evidence="2">CCAP 19/18</strain>
    </source>
</reference>
<feature type="region of interest" description="Disordered" evidence="1">
    <location>
        <begin position="1"/>
        <end position="58"/>
    </location>
</feature>
<evidence type="ECO:0008006" key="4">
    <source>
        <dbReference type="Google" id="ProtNLM"/>
    </source>
</evidence>
<comment type="caution">
    <text evidence="2">The sequence shown here is derived from an EMBL/GenBank/DDBJ whole genome shotgun (WGS) entry which is preliminary data.</text>
</comment>
<accession>A0ABZ3KKK4</accession>
<feature type="region of interest" description="Disordered" evidence="1">
    <location>
        <begin position="243"/>
        <end position="277"/>
    </location>
</feature>
<evidence type="ECO:0000313" key="2">
    <source>
        <dbReference type="EMBL" id="KAF5829702.1"/>
    </source>
</evidence>
<gene>
    <name evidence="2" type="ORF">DUNSADRAFT_15638</name>
</gene>
<dbReference type="EMBL" id="MU070125">
    <property type="protein sequence ID" value="KAF5829702.1"/>
    <property type="molecule type" value="Genomic_DNA"/>
</dbReference>
<sequence>MKKSSSAGCLSNATEEGSSRLPPLAKAKHTSVPNLLEFQRGPFTPFSKRSTPKHSRRSSQVCHAFPVDALMQGLDAAQHFVSQEVQLESALHVPAGHAHQCLTDVRRAHSASLPSAPPVRWQDEADKAISANWVLSGERSGILNGEEEKSLAACLASPPEAAEEEKEEREEQRSALQRTNAANASRTALSSEVTRLSSSQEAPHLADRFSSLLRRVRRRRRNERIASLQAALPKSLLPPVAAEEALSKAEEQRHKAGKDKEAALDSPAGSGSPWPCVSPSGLSVGNPFAVLSPTRMLSRLGL</sequence>
<feature type="compositionally biased region" description="Polar residues" evidence="1">
    <location>
        <begin position="1"/>
        <end position="16"/>
    </location>
</feature>
<name>A0ABZ3KKK4_DUNSA</name>
<protein>
    <recommendedName>
        <fullName evidence="4">Encoded protein</fullName>
    </recommendedName>
</protein>
<evidence type="ECO:0000256" key="1">
    <source>
        <dbReference type="SAM" id="MobiDB-lite"/>
    </source>
</evidence>